<dbReference type="RefSeq" id="WP_091236698.1">
    <property type="nucleotide sequence ID" value="NZ_FMKA01000038.1"/>
</dbReference>
<dbReference type="OrthoDB" id="1669667at2"/>
<gene>
    <name evidence="2" type="ORF">SAMN05421730_103816</name>
</gene>
<dbReference type="SMART" id="SM00471">
    <property type="entry name" value="HDc"/>
    <property type="match status" value="1"/>
</dbReference>
<dbReference type="EMBL" id="FMKA01000038">
    <property type="protein sequence ID" value="SCP99339.1"/>
    <property type="molecule type" value="Genomic_DNA"/>
</dbReference>
<sequence>MERFNAILQDKEYRYYLDRNRNAETGRIFCRHGLEHFLDVARIAWIINMEEQQGYPKEIIYVTALLHDIGKFMQYEQQIPHEKASWDLARKFLERQDFTPEESSLIGRGILGHREQESARFAELIYRADKLSRPCFTCEAAEECNWDPQKKNRSIYY</sequence>
<dbReference type="InterPro" id="IPR006675">
    <property type="entry name" value="HDIG_dom"/>
</dbReference>
<protein>
    <submittedName>
        <fullName evidence="2">HDIG domain-containing protein</fullName>
    </submittedName>
</protein>
<dbReference type="CDD" id="cd00077">
    <property type="entry name" value="HDc"/>
    <property type="match status" value="1"/>
</dbReference>
<dbReference type="PROSITE" id="PS51831">
    <property type="entry name" value="HD"/>
    <property type="match status" value="1"/>
</dbReference>
<dbReference type="Gene3D" id="1.10.3210.10">
    <property type="entry name" value="Hypothetical protein af1432"/>
    <property type="match status" value="1"/>
</dbReference>
<evidence type="ECO:0000313" key="3">
    <source>
        <dbReference type="Proteomes" id="UP000199315"/>
    </source>
</evidence>
<keyword evidence="3" id="KW-1185">Reference proteome</keyword>
<proteinExistence type="predicted"/>
<name>A0A1D3TY55_9FIRM</name>
<dbReference type="Proteomes" id="UP000199315">
    <property type="component" value="Unassembled WGS sequence"/>
</dbReference>
<evidence type="ECO:0000259" key="1">
    <source>
        <dbReference type="PROSITE" id="PS51831"/>
    </source>
</evidence>
<dbReference type="AlphaFoldDB" id="A0A1D3TY55"/>
<dbReference type="SUPFAM" id="SSF109604">
    <property type="entry name" value="HD-domain/PDEase-like"/>
    <property type="match status" value="1"/>
</dbReference>
<feature type="domain" description="HD" evidence="1">
    <location>
        <begin position="33"/>
        <end position="134"/>
    </location>
</feature>
<reference evidence="2 3" key="1">
    <citation type="submission" date="2016-09" db="EMBL/GenBank/DDBJ databases">
        <authorList>
            <person name="Capua I."/>
            <person name="De Benedictis P."/>
            <person name="Joannis T."/>
            <person name="Lombin L.H."/>
            <person name="Cattoli G."/>
        </authorList>
    </citation>
    <scope>NUCLEOTIDE SEQUENCE [LARGE SCALE GENOMIC DNA]</scope>
    <source>
        <strain evidence="2 3">GluBS11</strain>
    </source>
</reference>
<organism evidence="2 3">
    <name type="scientific">Anaerobium acetethylicum</name>
    <dbReference type="NCBI Taxonomy" id="1619234"/>
    <lineage>
        <taxon>Bacteria</taxon>
        <taxon>Bacillati</taxon>
        <taxon>Bacillota</taxon>
        <taxon>Clostridia</taxon>
        <taxon>Lachnospirales</taxon>
        <taxon>Lachnospiraceae</taxon>
        <taxon>Anaerobium</taxon>
    </lineage>
</organism>
<accession>A0A1D3TY55</accession>
<dbReference type="InterPro" id="IPR006674">
    <property type="entry name" value="HD_domain"/>
</dbReference>
<dbReference type="Pfam" id="PF01966">
    <property type="entry name" value="HD"/>
    <property type="match status" value="1"/>
</dbReference>
<evidence type="ECO:0000313" key="2">
    <source>
        <dbReference type="EMBL" id="SCP99339.1"/>
    </source>
</evidence>
<dbReference type="STRING" id="1619234.SAMN05421730_103816"/>
<dbReference type="InterPro" id="IPR003607">
    <property type="entry name" value="HD/PDEase_dom"/>
</dbReference>
<dbReference type="NCBIfam" id="TIGR00277">
    <property type="entry name" value="HDIG"/>
    <property type="match status" value="1"/>
</dbReference>